<comment type="caution">
    <text evidence="2">The sequence shown here is derived from an EMBL/GenBank/DDBJ whole genome shotgun (WGS) entry which is preliminary data.</text>
</comment>
<gene>
    <name evidence="2" type="ORF">DWW14_20640</name>
</gene>
<evidence type="ECO:0000313" key="3">
    <source>
        <dbReference type="Proteomes" id="UP000285343"/>
    </source>
</evidence>
<dbReference type="EMBL" id="QRZC01000039">
    <property type="protein sequence ID" value="RGV36974.1"/>
    <property type="molecule type" value="Genomic_DNA"/>
</dbReference>
<keyword evidence="2" id="KW-0808">Transferase</keyword>
<accession>A0A412X789</accession>
<dbReference type="PANTHER" id="PTHR22916">
    <property type="entry name" value="GLYCOSYLTRANSFERASE"/>
    <property type="match status" value="1"/>
</dbReference>
<dbReference type="Proteomes" id="UP000285343">
    <property type="component" value="Unassembled WGS sequence"/>
</dbReference>
<feature type="domain" description="Glycosyltransferase 2-like" evidence="1">
    <location>
        <begin position="9"/>
        <end position="147"/>
    </location>
</feature>
<organism evidence="2 3">
    <name type="scientific">Bacteroides uniformis</name>
    <dbReference type="NCBI Taxonomy" id="820"/>
    <lineage>
        <taxon>Bacteria</taxon>
        <taxon>Pseudomonadati</taxon>
        <taxon>Bacteroidota</taxon>
        <taxon>Bacteroidia</taxon>
        <taxon>Bacteroidales</taxon>
        <taxon>Bacteroidaceae</taxon>
        <taxon>Bacteroides</taxon>
    </lineage>
</organism>
<dbReference type="SUPFAM" id="SSF53448">
    <property type="entry name" value="Nucleotide-diphospho-sugar transferases"/>
    <property type="match status" value="1"/>
</dbReference>
<dbReference type="CDD" id="cd00761">
    <property type="entry name" value="Glyco_tranf_GTA_type"/>
    <property type="match status" value="1"/>
</dbReference>
<dbReference type="GO" id="GO:0016758">
    <property type="term" value="F:hexosyltransferase activity"/>
    <property type="evidence" value="ECO:0007669"/>
    <property type="project" value="UniProtKB-ARBA"/>
</dbReference>
<dbReference type="Pfam" id="PF00535">
    <property type="entry name" value="Glycos_transf_2"/>
    <property type="match status" value="1"/>
</dbReference>
<dbReference type="PANTHER" id="PTHR22916:SF3">
    <property type="entry name" value="UDP-GLCNAC:BETAGAL BETA-1,3-N-ACETYLGLUCOSAMINYLTRANSFERASE-LIKE PROTEIN 1"/>
    <property type="match status" value="1"/>
</dbReference>
<protein>
    <submittedName>
        <fullName evidence="2">Glycosyltransferase family 2 protein</fullName>
    </submittedName>
</protein>
<proteinExistence type="predicted"/>
<dbReference type="InterPro" id="IPR001173">
    <property type="entry name" value="Glyco_trans_2-like"/>
</dbReference>
<dbReference type="InterPro" id="IPR029044">
    <property type="entry name" value="Nucleotide-diphossugar_trans"/>
</dbReference>
<evidence type="ECO:0000259" key="1">
    <source>
        <dbReference type="Pfam" id="PF00535"/>
    </source>
</evidence>
<dbReference type="AlphaFoldDB" id="A0A412X789"/>
<dbReference type="Gene3D" id="3.90.550.10">
    <property type="entry name" value="Spore Coat Polysaccharide Biosynthesis Protein SpsA, Chain A"/>
    <property type="match status" value="1"/>
</dbReference>
<reference evidence="2 3" key="1">
    <citation type="submission" date="2018-08" db="EMBL/GenBank/DDBJ databases">
        <title>A genome reference for cultivated species of the human gut microbiota.</title>
        <authorList>
            <person name="Zou Y."/>
            <person name="Xue W."/>
            <person name="Luo G."/>
        </authorList>
    </citation>
    <scope>NUCLEOTIDE SEQUENCE [LARGE SCALE GENOMIC DNA]</scope>
    <source>
        <strain evidence="2 3">AF14-42</strain>
    </source>
</reference>
<name>A0A412X789_BACUN</name>
<sequence>MDMNMINYSIIIPHKNIPDLLQRCLNSIPRRTDIQIIVVDDNSDPKKVDFEHFPGVGEKCVEVYFTKEGKGAGYARNMGLKYAKGKWLLFADADDYFVDDLLPFFDEYVYSVLDIVFFDVESRDNITNELTNESRNISEALHICDFKEKTSLVNLVFNNEVPWGKIIKNNLVKQYGILFDEVLASNDTMFMLKSLYYATAIGFFDKILYCWSTRQNSLVHSLSKDIIMSRYEVCLRRNRFCIDKGYKIYSRSIANWLLQIANFGIISLYEAFVLCYKYRINPFIKCQNWLRYIRAYMCI</sequence>
<evidence type="ECO:0000313" key="2">
    <source>
        <dbReference type="EMBL" id="RGV36974.1"/>
    </source>
</evidence>